<evidence type="ECO:0000256" key="3">
    <source>
        <dbReference type="SAM" id="SignalP"/>
    </source>
</evidence>
<comment type="similarity">
    <text evidence="1">Belongs to the leucine-binding protein family.</text>
</comment>
<proteinExistence type="inferred from homology"/>
<evidence type="ECO:0000259" key="4">
    <source>
        <dbReference type="Pfam" id="PF13458"/>
    </source>
</evidence>
<dbReference type="SUPFAM" id="SSF53822">
    <property type="entry name" value="Periplasmic binding protein-like I"/>
    <property type="match status" value="1"/>
</dbReference>
<dbReference type="CDD" id="cd06342">
    <property type="entry name" value="PBP1_ABC_LIVBP-like"/>
    <property type="match status" value="1"/>
</dbReference>
<feature type="signal peptide" evidence="3">
    <location>
        <begin position="1"/>
        <end position="21"/>
    </location>
</feature>
<accession>A0A8J3PKH4</accession>
<evidence type="ECO:0000313" key="5">
    <source>
        <dbReference type="EMBL" id="GIG73366.1"/>
    </source>
</evidence>
<dbReference type="PANTHER" id="PTHR47151:SF2">
    <property type="entry name" value="AMINO ACID BINDING PROTEIN"/>
    <property type="match status" value="1"/>
</dbReference>
<dbReference type="PROSITE" id="PS51257">
    <property type="entry name" value="PROKAR_LIPOPROTEIN"/>
    <property type="match status" value="1"/>
</dbReference>
<dbReference type="Pfam" id="PF13458">
    <property type="entry name" value="Peripla_BP_6"/>
    <property type="match status" value="1"/>
</dbReference>
<evidence type="ECO:0000313" key="6">
    <source>
        <dbReference type="Proteomes" id="UP000653674"/>
    </source>
</evidence>
<dbReference type="AlphaFoldDB" id="A0A8J3PKH4"/>
<feature type="chain" id="PRO_5038627942" evidence="3">
    <location>
        <begin position="22"/>
        <end position="380"/>
    </location>
</feature>
<keyword evidence="5" id="KW-0675">Receptor</keyword>
<feature type="domain" description="Leucine-binding protein" evidence="4">
    <location>
        <begin position="36"/>
        <end position="345"/>
    </location>
</feature>
<dbReference type="EMBL" id="BONU01000008">
    <property type="protein sequence ID" value="GIG73366.1"/>
    <property type="molecule type" value="Genomic_DNA"/>
</dbReference>
<gene>
    <name evidence="5" type="ORF">Pfl04_17700</name>
</gene>
<sequence>MRVAGGAALAAAMVASAAACASSNGGETAAANKCGYKIAFFGALTGGNAILGINIRDGAKLALKQYNDKHKDCTVDLVEKDSEGSAEKAPPLATAVAGDSKILGVVGPAFSGESKVANPILSSAGVVILTASATNPALATSGWKTFHRGLGNDASQGPAAARYIKNTLKAQKVFVIDDASEYGKGLADQVKQTLGTAVIGSDVIQEKQTDFSALVAKIQAANPDAIFHGGYVREGAPFLKQLRGAGVKATYVAGDGAKTDDLISGAGKDSAEGSILTCPCVPGDKVEGSFPADYKALSGRDPGTYSAEAYDAANILLKGIEAGNTTRAKLNDFVSKYEGQGITTKFKFQDNGELDPNSVAVWAYIVKNGQIVPDKEIPKA</sequence>
<protein>
    <submittedName>
        <fullName evidence="5">Putative ABC transporter/extracellular ligand-binding receptor</fullName>
    </submittedName>
</protein>
<dbReference type="InterPro" id="IPR028081">
    <property type="entry name" value="Leu-bd"/>
</dbReference>
<evidence type="ECO:0000256" key="2">
    <source>
        <dbReference type="ARBA" id="ARBA00022729"/>
    </source>
</evidence>
<reference evidence="5" key="1">
    <citation type="submission" date="2021-01" db="EMBL/GenBank/DDBJ databases">
        <title>Whole genome shotgun sequence of Planosporangium flavigriseum NBRC 105377.</title>
        <authorList>
            <person name="Komaki H."/>
            <person name="Tamura T."/>
        </authorList>
    </citation>
    <scope>NUCLEOTIDE SEQUENCE</scope>
    <source>
        <strain evidence="5">NBRC 105377</strain>
    </source>
</reference>
<dbReference type="Proteomes" id="UP000653674">
    <property type="component" value="Unassembled WGS sequence"/>
</dbReference>
<keyword evidence="6" id="KW-1185">Reference proteome</keyword>
<evidence type="ECO:0000256" key="1">
    <source>
        <dbReference type="ARBA" id="ARBA00010062"/>
    </source>
</evidence>
<name>A0A8J3PKH4_9ACTN</name>
<dbReference type="InterPro" id="IPR028082">
    <property type="entry name" value="Peripla_BP_I"/>
</dbReference>
<dbReference type="Gene3D" id="3.40.50.2300">
    <property type="match status" value="2"/>
</dbReference>
<organism evidence="5 6">
    <name type="scientific">Planosporangium flavigriseum</name>
    <dbReference type="NCBI Taxonomy" id="373681"/>
    <lineage>
        <taxon>Bacteria</taxon>
        <taxon>Bacillati</taxon>
        <taxon>Actinomycetota</taxon>
        <taxon>Actinomycetes</taxon>
        <taxon>Micromonosporales</taxon>
        <taxon>Micromonosporaceae</taxon>
        <taxon>Planosporangium</taxon>
    </lineage>
</organism>
<keyword evidence="2 3" id="KW-0732">Signal</keyword>
<dbReference type="PANTHER" id="PTHR47151">
    <property type="entry name" value="LEU/ILE/VAL-BINDING ABC TRANSPORTER SUBUNIT"/>
    <property type="match status" value="1"/>
</dbReference>
<comment type="caution">
    <text evidence="5">The sequence shown here is derived from an EMBL/GenBank/DDBJ whole genome shotgun (WGS) entry which is preliminary data.</text>
</comment>